<dbReference type="GO" id="GO:0000146">
    <property type="term" value="F:microfilament motor activity"/>
    <property type="evidence" value="ECO:0007669"/>
    <property type="project" value="TreeGrafter"/>
</dbReference>
<feature type="domain" description="Myosin N-terminal SH3-like" evidence="4">
    <location>
        <begin position="39"/>
        <end position="88"/>
    </location>
</feature>
<organism evidence="5 6">
    <name type="scientific">Oryza rufipogon</name>
    <name type="common">Brownbeard rice</name>
    <name type="synonym">Asian wild rice</name>
    <dbReference type="NCBI Taxonomy" id="4529"/>
    <lineage>
        <taxon>Eukaryota</taxon>
        <taxon>Viridiplantae</taxon>
        <taxon>Streptophyta</taxon>
        <taxon>Embryophyta</taxon>
        <taxon>Tracheophyta</taxon>
        <taxon>Spermatophyta</taxon>
        <taxon>Magnoliopsida</taxon>
        <taxon>Liliopsida</taxon>
        <taxon>Poales</taxon>
        <taxon>Poaceae</taxon>
        <taxon>BOP clade</taxon>
        <taxon>Oryzoideae</taxon>
        <taxon>Oryzeae</taxon>
        <taxon>Oryzinae</taxon>
        <taxon>Oryza</taxon>
    </lineage>
</organism>
<dbReference type="SUPFAM" id="SSF51905">
    <property type="entry name" value="FAD/NAD(P)-binding domain"/>
    <property type="match status" value="1"/>
</dbReference>
<name>A0A0E0R614_ORYRU</name>
<proteinExistence type="inferred from homology"/>
<dbReference type="Pfam" id="PF02736">
    <property type="entry name" value="Myosin_N"/>
    <property type="match status" value="1"/>
</dbReference>
<protein>
    <recommendedName>
        <fullName evidence="4">Myosin N-terminal SH3-like domain-containing protein</fullName>
    </recommendedName>
</protein>
<reference evidence="6" key="1">
    <citation type="submission" date="2013-06" db="EMBL/GenBank/DDBJ databases">
        <authorList>
            <person name="Zhao Q."/>
        </authorList>
    </citation>
    <scope>NUCLEOTIDE SEQUENCE</scope>
    <source>
        <strain evidence="6">cv. W1943</strain>
    </source>
</reference>
<dbReference type="PANTHER" id="PTHR13140:SF270">
    <property type="entry name" value="MYOSIN-12"/>
    <property type="match status" value="1"/>
</dbReference>
<reference evidence="5" key="2">
    <citation type="submission" date="2015-06" db="UniProtKB">
        <authorList>
            <consortium name="EnsemblPlants"/>
        </authorList>
    </citation>
    <scope>IDENTIFICATION</scope>
</reference>
<dbReference type="InterPro" id="IPR036961">
    <property type="entry name" value="Kinesin_motor_dom_sf"/>
</dbReference>
<accession>A0A0E0R614</accession>
<evidence type="ECO:0000259" key="4">
    <source>
        <dbReference type="PROSITE" id="PS51844"/>
    </source>
</evidence>
<dbReference type="GO" id="GO:0016020">
    <property type="term" value="C:membrane"/>
    <property type="evidence" value="ECO:0007669"/>
    <property type="project" value="TreeGrafter"/>
</dbReference>
<dbReference type="Gramene" id="ORUFI11G07540.1">
    <property type="protein sequence ID" value="ORUFI11G07540.1"/>
    <property type="gene ID" value="ORUFI11G07540"/>
</dbReference>
<dbReference type="OMA" id="AYIGSHV"/>
<comment type="similarity">
    <text evidence="1">Belongs to the Rab GDI family.</text>
</comment>
<sequence length="155" mass="17005">MDEEYDVIVLGTGLMECILSGLLSVDGLKFIEDYNVSAYIGSHVWAEDPELAWVDGEVVKIKGEEAKIQATNGKKIIAAAGGVDDMTKLSYLHEPGVLQNLATRYELNEIYICYSAWPFTIIANLSKLYPKDMEAAAGGVDDMTKLSYLHEPGVL</sequence>
<dbReference type="eggNOG" id="KOG0160">
    <property type="taxonomic scope" value="Eukaryota"/>
</dbReference>
<dbReference type="GO" id="GO:0016459">
    <property type="term" value="C:myosin complex"/>
    <property type="evidence" value="ECO:0007669"/>
    <property type="project" value="InterPro"/>
</dbReference>
<dbReference type="PROSITE" id="PS51844">
    <property type="entry name" value="SH3_LIKE"/>
    <property type="match status" value="1"/>
</dbReference>
<dbReference type="GO" id="GO:0005092">
    <property type="term" value="F:GDP-dissociation inhibitor activity"/>
    <property type="evidence" value="ECO:0007669"/>
    <property type="project" value="InterPro"/>
</dbReference>
<dbReference type="Pfam" id="PF00996">
    <property type="entry name" value="GDI"/>
    <property type="match status" value="1"/>
</dbReference>
<evidence type="ECO:0000256" key="1">
    <source>
        <dbReference type="ARBA" id="ARBA00005593"/>
    </source>
</evidence>
<evidence type="ECO:0000313" key="5">
    <source>
        <dbReference type="EnsemblPlants" id="ORUFI11G07540.1"/>
    </source>
</evidence>
<dbReference type="Gene3D" id="3.40.850.10">
    <property type="entry name" value="Kinesin motor domain"/>
    <property type="match status" value="1"/>
</dbReference>
<dbReference type="SUPFAM" id="SSF52540">
    <property type="entry name" value="P-loop containing nucleoside triphosphate hydrolases"/>
    <property type="match status" value="1"/>
</dbReference>
<dbReference type="GO" id="GO:0005737">
    <property type="term" value="C:cytoplasm"/>
    <property type="evidence" value="ECO:0007669"/>
    <property type="project" value="TreeGrafter"/>
</dbReference>
<dbReference type="EnsemblPlants" id="ORUFI11G07540.1">
    <property type="protein sequence ID" value="ORUFI11G07540.1"/>
    <property type="gene ID" value="ORUFI11G07540"/>
</dbReference>
<evidence type="ECO:0000313" key="6">
    <source>
        <dbReference type="Proteomes" id="UP000008022"/>
    </source>
</evidence>
<evidence type="ECO:0000256" key="3">
    <source>
        <dbReference type="ARBA" id="ARBA00022840"/>
    </source>
</evidence>
<dbReference type="HOGENOM" id="CLU_1716249_0_0_1"/>
<dbReference type="GO" id="GO:0051015">
    <property type="term" value="F:actin filament binding"/>
    <property type="evidence" value="ECO:0007669"/>
    <property type="project" value="TreeGrafter"/>
</dbReference>
<dbReference type="AlphaFoldDB" id="A0A0E0R614"/>
<keyword evidence="3" id="KW-0067">ATP-binding</keyword>
<evidence type="ECO:0000256" key="2">
    <source>
        <dbReference type="ARBA" id="ARBA00022741"/>
    </source>
</evidence>
<dbReference type="Proteomes" id="UP000008022">
    <property type="component" value="Unassembled WGS sequence"/>
</dbReference>
<dbReference type="InterPro" id="IPR036188">
    <property type="entry name" value="FAD/NAD-bd_sf"/>
</dbReference>
<dbReference type="GO" id="GO:0007015">
    <property type="term" value="P:actin filament organization"/>
    <property type="evidence" value="ECO:0007669"/>
    <property type="project" value="TreeGrafter"/>
</dbReference>
<dbReference type="PANTHER" id="PTHR13140">
    <property type="entry name" value="MYOSIN"/>
    <property type="match status" value="1"/>
</dbReference>
<dbReference type="InterPro" id="IPR027417">
    <property type="entry name" value="P-loop_NTPase"/>
</dbReference>
<dbReference type="STRING" id="4529.A0A0E0R614"/>
<dbReference type="GO" id="GO:0007264">
    <property type="term" value="P:small GTPase-mediated signal transduction"/>
    <property type="evidence" value="ECO:0007669"/>
    <property type="project" value="InterPro"/>
</dbReference>
<dbReference type="Gene3D" id="3.50.50.60">
    <property type="entry name" value="FAD/NAD(P)-binding domain"/>
    <property type="match status" value="1"/>
</dbReference>
<keyword evidence="6" id="KW-1185">Reference proteome</keyword>
<dbReference type="GO" id="GO:0005524">
    <property type="term" value="F:ATP binding"/>
    <property type="evidence" value="ECO:0007669"/>
    <property type="project" value="UniProtKB-KW"/>
</dbReference>
<keyword evidence="2" id="KW-0547">Nucleotide-binding</keyword>
<dbReference type="PRINTS" id="PR00891">
    <property type="entry name" value="RABGDIREP"/>
</dbReference>
<dbReference type="InterPro" id="IPR004009">
    <property type="entry name" value="SH3_Myosin"/>
</dbReference>
<dbReference type="InterPro" id="IPR018203">
    <property type="entry name" value="GDP_dissociation_inhibitor"/>
</dbReference>